<keyword evidence="7" id="KW-1185">Reference proteome</keyword>
<dbReference type="OrthoDB" id="9813995at2"/>
<keyword evidence="3" id="KW-0411">Iron-sulfur</keyword>
<dbReference type="SUPFAM" id="SSF52218">
    <property type="entry name" value="Flavoproteins"/>
    <property type="match status" value="1"/>
</dbReference>
<evidence type="ECO:0000256" key="3">
    <source>
        <dbReference type="ARBA" id="ARBA00023014"/>
    </source>
</evidence>
<keyword evidence="2" id="KW-0408">Iron</keyword>
<dbReference type="InterPro" id="IPR008254">
    <property type="entry name" value="Flavodoxin/NO_synth"/>
</dbReference>
<dbReference type="PANTHER" id="PTHR43122:SF1">
    <property type="entry name" value="IRON-SULFUR-BINDING PROTEIN"/>
    <property type="match status" value="1"/>
</dbReference>
<dbReference type="Pfam" id="PF13187">
    <property type="entry name" value="Fer4_9"/>
    <property type="match status" value="1"/>
</dbReference>
<evidence type="ECO:0000313" key="6">
    <source>
        <dbReference type="EMBL" id="SDX92408.1"/>
    </source>
</evidence>
<dbReference type="Gene3D" id="3.30.70.20">
    <property type="match status" value="1"/>
</dbReference>
<dbReference type="InterPro" id="IPR017900">
    <property type="entry name" value="4Fe4S_Fe_S_CS"/>
</dbReference>
<protein>
    <submittedName>
        <fullName evidence="6">4Fe-4S binding domain-containing protein</fullName>
    </submittedName>
</protein>
<dbReference type="InterPro" id="IPR029039">
    <property type="entry name" value="Flavoprotein-like_sf"/>
</dbReference>
<dbReference type="Proteomes" id="UP000199652">
    <property type="component" value="Unassembled WGS sequence"/>
</dbReference>
<feature type="domain" description="4Fe-4S ferredoxin-type" evidence="5">
    <location>
        <begin position="212"/>
        <end position="235"/>
    </location>
</feature>
<feature type="domain" description="4Fe-4S ferredoxin-type" evidence="5">
    <location>
        <begin position="179"/>
        <end position="207"/>
    </location>
</feature>
<dbReference type="InterPro" id="IPR047964">
    <property type="entry name" value="EFR1-like"/>
</dbReference>
<evidence type="ECO:0000256" key="1">
    <source>
        <dbReference type="ARBA" id="ARBA00022723"/>
    </source>
</evidence>
<organism evidence="6 7">
    <name type="scientific">Eubacterium barkeri</name>
    <name type="common">Clostridium barkeri</name>
    <dbReference type="NCBI Taxonomy" id="1528"/>
    <lineage>
        <taxon>Bacteria</taxon>
        <taxon>Bacillati</taxon>
        <taxon>Bacillota</taxon>
        <taxon>Clostridia</taxon>
        <taxon>Eubacteriales</taxon>
        <taxon>Eubacteriaceae</taxon>
        <taxon>Eubacterium</taxon>
    </lineage>
</organism>
<dbReference type="NCBIfam" id="NF038196">
    <property type="entry name" value="ferrodoxin_EFR1"/>
    <property type="match status" value="1"/>
</dbReference>
<dbReference type="InterPro" id="IPR017896">
    <property type="entry name" value="4Fe4S_Fe-S-bd"/>
</dbReference>
<evidence type="ECO:0000259" key="4">
    <source>
        <dbReference type="PROSITE" id="PS50902"/>
    </source>
</evidence>
<name>A0A1H3FPU9_EUBBA</name>
<dbReference type="PROSITE" id="PS00198">
    <property type="entry name" value="4FE4S_FER_1"/>
    <property type="match status" value="1"/>
</dbReference>
<feature type="domain" description="Flavodoxin-like" evidence="4">
    <location>
        <begin position="6"/>
        <end position="149"/>
    </location>
</feature>
<proteinExistence type="predicted"/>
<dbReference type="PROSITE" id="PS51379">
    <property type="entry name" value="4FE4S_FER_2"/>
    <property type="match status" value="2"/>
</dbReference>
<dbReference type="RefSeq" id="WP_090245207.1">
    <property type="nucleotide sequence ID" value="NZ_FNOU01000011.1"/>
</dbReference>
<dbReference type="GO" id="GO:0046872">
    <property type="term" value="F:metal ion binding"/>
    <property type="evidence" value="ECO:0007669"/>
    <property type="project" value="UniProtKB-KW"/>
</dbReference>
<dbReference type="PROSITE" id="PS50902">
    <property type="entry name" value="FLAVODOXIN_LIKE"/>
    <property type="match status" value="1"/>
</dbReference>
<dbReference type="SUPFAM" id="SSF54862">
    <property type="entry name" value="4Fe-4S ferredoxins"/>
    <property type="match status" value="1"/>
</dbReference>
<evidence type="ECO:0000313" key="7">
    <source>
        <dbReference type="Proteomes" id="UP000199652"/>
    </source>
</evidence>
<accession>A0A1H3FPU9</accession>
<dbReference type="GO" id="GO:0051536">
    <property type="term" value="F:iron-sulfur cluster binding"/>
    <property type="evidence" value="ECO:0007669"/>
    <property type="project" value="UniProtKB-KW"/>
</dbReference>
<dbReference type="EMBL" id="FNOU01000011">
    <property type="protein sequence ID" value="SDX92408.1"/>
    <property type="molecule type" value="Genomic_DNA"/>
</dbReference>
<keyword evidence="1" id="KW-0479">Metal-binding</keyword>
<evidence type="ECO:0000259" key="5">
    <source>
        <dbReference type="PROSITE" id="PS51379"/>
    </source>
</evidence>
<dbReference type="Gene3D" id="3.40.50.360">
    <property type="match status" value="1"/>
</dbReference>
<reference evidence="7" key="1">
    <citation type="submission" date="2016-10" db="EMBL/GenBank/DDBJ databases">
        <authorList>
            <person name="Varghese N."/>
            <person name="Submissions S."/>
        </authorList>
    </citation>
    <scope>NUCLEOTIDE SEQUENCE [LARGE SCALE GENOMIC DNA]</scope>
    <source>
        <strain evidence="7">VPI 5359</strain>
    </source>
</reference>
<dbReference type="STRING" id="1528.SAMN04488579_11118"/>
<dbReference type="GO" id="GO:0016651">
    <property type="term" value="F:oxidoreductase activity, acting on NAD(P)H"/>
    <property type="evidence" value="ECO:0007669"/>
    <property type="project" value="UniProtKB-ARBA"/>
</dbReference>
<sequence length="258" mass="28110">MELKQSTLMYFSPTGSTAQVIRSMADYSAAPVSEVNLTPIQDPCRRSFDDRELLIIGVPVFGGRIPPVVKDRLAYIKGADTPAVVVATYGNRHYDDALLELSDFLSAKGFVTIAGAAVVTRHSIVPTIAEGRPDEGDFAAFNAFTRQIFERVAAMEQGHPKAVTLPGNPEYKDFKGIPFKPITNMDCVACCACVDVCPMGAIPMDSPSKTIKEKCITCMACVWACPKEARALGKMDILFTKQHIGKTAKVHKDPTFFL</sequence>
<dbReference type="PANTHER" id="PTHR43122">
    <property type="entry name" value="FERREDOXIN SUBUNIT OF PYRUVATE:FLAVODOXIN OXIDOREDUCTASE-RELATED"/>
    <property type="match status" value="1"/>
</dbReference>
<dbReference type="AlphaFoldDB" id="A0A1H3FPU9"/>
<evidence type="ECO:0000256" key="2">
    <source>
        <dbReference type="ARBA" id="ARBA00023004"/>
    </source>
</evidence>
<dbReference type="GO" id="GO:0010181">
    <property type="term" value="F:FMN binding"/>
    <property type="evidence" value="ECO:0007669"/>
    <property type="project" value="InterPro"/>
</dbReference>
<gene>
    <name evidence="6" type="ORF">SAMN04488579_11118</name>
</gene>